<evidence type="ECO:0000313" key="1">
    <source>
        <dbReference type="EMBL" id="MBP0903299.1"/>
    </source>
</evidence>
<protein>
    <submittedName>
        <fullName evidence="1">Alpha/beta hydrolase</fullName>
    </submittedName>
</protein>
<dbReference type="EMBL" id="JAGJCB010000004">
    <property type="protein sequence ID" value="MBP0903299.1"/>
    <property type="molecule type" value="Genomic_DNA"/>
</dbReference>
<proteinExistence type="predicted"/>
<keyword evidence="1" id="KW-0378">Hydrolase</keyword>
<organism evidence="1 2">
    <name type="scientific">Mariniflexile gromovii</name>
    <dbReference type="NCBI Taxonomy" id="362523"/>
    <lineage>
        <taxon>Bacteria</taxon>
        <taxon>Pseudomonadati</taxon>
        <taxon>Bacteroidota</taxon>
        <taxon>Flavobacteriia</taxon>
        <taxon>Flavobacteriales</taxon>
        <taxon>Flavobacteriaceae</taxon>
        <taxon>Mariniflexile</taxon>
    </lineage>
</organism>
<name>A0ABS4BRU0_9FLAO</name>
<keyword evidence="2" id="KW-1185">Reference proteome</keyword>
<accession>A0ABS4BRU0</accession>
<sequence>MSEEIIHVYLMPGMAASPKIFEYIKLPENQFKIHYLEWVLPIKNETLSDYALRMTKHILHENIVLLGVSFGGVLVQEMSKHIAVKKLIIVSSVKATHELPRKMLLAKTTMAYKLLPTQLVSNVELLAKYAFGSNITKRLELYKKYLSVNDSSYLNWAIKEMVCWNQSNCLPNIVHIHGENDAVFPIKNISNCITIKGGTHIMIINKYKWFNENLPNIILEN</sequence>
<dbReference type="RefSeq" id="WP_209653484.1">
    <property type="nucleotide sequence ID" value="NZ_JAGJCB010000004.1"/>
</dbReference>
<dbReference type="InterPro" id="IPR029058">
    <property type="entry name" value="AB_hydrolase_fold"/>
</dbReference>
<reference evidence="1 2" key="1">
    <citation type="submission" date="2021-04" db="EMBL/GenBank/DDBJ databases">
        <title>Mariniflexile gromovii gen. nov., sp. nov., a gliding bacterium isolated from the sea urchin Strongylocentrotus intermedius.</title>
        <authorList>
            <person name="Ko S."/>
            <person name="Le V."/>
            <person name="Ahn C.-Y."/>
            <person name="Oh H.-M."/>
        </authorList>
    </citation>
    <scope>NUCLEOTIDE SEQUENCE [LARGE SCALE GENOMIC DNA]</scope>
    <source>
        <strain evidence="1 2">KCTC 12570</strain>
    </source>
</reference>
<gene>
    <name evidence="1" type="ORF">J8H85_05630</name>
</gene>
<dbReference type="Proteomes" id="UP000670776">
    <property type="component" value="Unassembled WGS sequence"/>
</dbReference>
<evidence type="ECO:0000313" key="2">
    <source>
        <dbReference type="Proteomes" id="UP000670776"/>
    </source>
</evidence>
<dbReference type="GO" id="GO:0016787">
    <property type="term" value="F:hydrolase activity"/>
    <property type="evidence" value="ECO:0007669"/>
    <property type="project" value="UniProtKB-KW"/>
</dbReference>
<dbReference type="SUPFAM" id="SSF53474">
    <property type="entry name" value="alpha/beta-Hydrolases"/>
    <property type="match status" value="1"/>
</dbReference>
<dbReference type="Gene3D" id="3.40.50.1820">
    <property type="entry name" value="alpha/beta hydrolase"/>
    <property type="match status" value="1"/>
</dbReference>
<comment type="caution">
    <text evidence="1">The sequence shown here is derived from an EMBL/GenBank/DDBJ whole genome shotgun (WGS) entry which is preliminary data.</text>
</comment>